<feature type="domain" description="CobW C-terminal" evidence="8">
    <location>
        <begin position="218"/>
        <end position="313"/>
    </location>
</feature>
<evidence type="ECO:0000259" key="8">
    <source>
        <dbReference type="SMART" id="SM00833"/>
    </source>
</evidence>
<reference evidence="9 10" key="1">
    <citation type="submission" date="2022-10" db="EMBL/GenBank/DDBJ databases">
        <title>Roseococcus glaciei nov., sp. nov., isolated from glacier.</title>
        <authorList>
            <person name="Liu Q."/>
            <person name="Xin Y.-H."/>
        </authorList>
    </citation>
    <scope>NUCLEOTIDE SEQUENCE [LARGE SCALE GENOMIC DNA]</scope>
    <source>
        <strain evidence="9 10">MDT2-1-1</strain>
    </source>
</reference>
<feature type="region of interest" description="Disordered" evidence="7">
    <location>
        <begin position="192"/>
        <end position="214"/>
    </location>
</feature>
<evidence type="ECO:0000256" key="3">
    <source>
        <dbReference type="ARBA" id="ARBA00023186"/>
    </source>
</evidence>
<keyword evidence="2" id="KW-0378">Hydrolase</keyword>
<dbReference type="InterPro" id="IPR036627">
    <property type="entry name" value="CobW-likC_sf"/>
</dbReference>
<dbReference type="InterPro" id="IPR011629">
    <property type="entry name" value="CobW-like_C"/>
</dbReference>
<dbReference type="EMBL" id="JAPFQI010000001">
    <property type="protein sequence ID" value="MCW8085013.1"/>
    <property type="molecule type" value="Genomic_DNA"/>
</dbReference>
<evidence type="ECO:0000256" key="1">
    <source>
        <dbReference type="ARBA" id="ARBA00022741"/>
    </source>
</evidence>
<dbReference type="InterPro" id="IPR051316">
    <property type="entry name" value="Zinc-reg_GTPase_activator"/>
</dbReference>
<comment type="similarity">
    <text evidence="4">Belongs to the SIMIBI class G3E GTPase family. ZNG1 subfamily.</text>
</comment>
<dbReference type="InterPro" id="IPR003495">
    <property type="entry name" value="CobW/HypB/UreG_nucleotide-bd"/>
</dbReference>
<name>A0ABT3NT15_9PROT</name>
<keyword evidence="3" id="KW-0143">Chaperone</keyword>
<comment type="catalytic activity">
    <reaction evidence="6">
        <text>GTP + H2O = GDP + phosphate + H(+)</text>
        <dbReference type="Rhea" id="RHEA:19669"/>
        <dbReference type="ChEBI" id="CHEBI:15377"/>
        <dbReference type="ChEBI" id="CHEBI:15378"/>
        <dbReference type="ChEBI" id="CHEBI:37565"/>
        <dbReference type="ChEBI" id="CHEBI:43474"/>
        <dbReference type="ChEBI" id="CHEBI:58189"/>
    </reaction>
    <physiologicalReaction direction="left-to-right" evidence="6">
        <dbReference type="Rhea" id="RHEA:19670"/>
    </physiologicalReaction>
</comment>
<proteinExistence type="inferred from homology"/>
<dbReference type="PANTHER" id="PTHR13748">
    <property type="entry name" value="COBW-RELATED"/>
    <property type="match status" value="1"/>
</dbReference>
<dbReference type="SMART" id="SM00833">
    <property type="entry name" value="CobW_C"/>
    <property type="match status" value="1"/>
</dbReference>
<dbReference type="PANTHER" id="PTHR13748:SF62">
    <property type="entry name" value="COBW DOMAIN-CONTAINING PROTEIN"/>
    <property type="match status" value="1"/>
</dbReference>
<evidence type="ECO:0000313" key="9">
    <source>
        <dbReference type="EMBL" id="MCW8085013.1"/>
    </source>
</evidence>
<evidence type="ECO:0000256" key="5">
    <source>
        <dbReference type="ARBA" id="ARBA00045658"/>
    </source>
</evidence>
<dbReference type="InterPro" id="IPR027417">
    <property type="entry name" value="P-loop_NTPase"/>
</dbReference>
<accession>A0ABT3NT15</accession>
<protein>
    <submittedName>
        <fullName evidence="9">GTP-binding protein</fullName>
    </submittedName>
</protein>
<evidence type="ECO:0000256" key="4">
    <source>
        <dbReference type="ARBA" id="ARBA00034320"/>
    </source>
</evidence>
<dbReference type="Proteomes" id="UP001526430">
    <property type="component" value="Unassembled WGS sequence"/>
</dbReference>
<gene>
    <name evidence="9" type="ORF">OF850_05190</name>
</gene>
<evidence type="ECO:0000256" key="7">
    <source>
        <dbReference type="SAM" id="MobiDB-lite"/>
    </source>
</evidence>
<keyword evidence="1" id="KW-0547">Nucleotide-binding</keyword>
<dbReference type="Pfam" id="PF07683">
    <property type="entry name" value="CobW_C"/>
    <property type="match status" value="1"/>
</dbReference>
<comment type="caution">
    <text evidence="9">The sequence shown here is derived from an EMBL/GenBank/DDBJ whole genome shotgun (WGS) entry which is preliminary data.</text>
</comment>
<dbReference type="SUPFAM" id="SSF90002">
    <property type="entry name" value="Hypothetical protein YjiA, C-terminal domain"/>
    <property type="match status" value="1"/>
</dbReference>
<dbReference type="Pfam" id="PF02492">
    <property type="entry name" value="cobW"/>
    <property type="match status" value="1"/>
</dbReference>
<dbReference type="RefSeq" id="WP_301588824.1">
    <property type="nucleotide sequence ID" value="NZ_JAPFQI010000001.1"/>
</dbReference>
<evidence type="ECO:0000313" key="10">
    <source>
        <dbReference type="Proteomes" id="UP001526430"/>
    </source>
</evidence>
<organism evidence="9 10">
    <name type="scientific">Sabulicella glaciei</name>
    <dbReference type="NCBI Taxonomy" id="2984948"/>
    <lineage>
        <taxon>Bacteria</taxon>
        <taxon>Pseudomonadati</taxon>
        <taxon>Pseudomonadota</taxon>
        <taxon>Alphaproteobacteria</taxon>
        <taxon>Acetobacterales</taxon>
        <taxon>Acetobacteraceae</taxon>
        <taxon>Sabulicella</taxon>
    </lineage>
</organism>
<evidence type="ECO:0000256" key="6">
    <source>
        <dbReference type="ARBA" id="ARBA00049117"/>
    </source>
</evidence>
<sequence length="316" mass="34564">MTPRPITLLTGFLGVGKTTLLNRLLPALPRTAVLVNEFGEIGLDQLFVQAVEEDVVLLQAGCLCCTIRGDLSRALRDLAASGRPFDRVVIETTGLADPGPILQTLMSDPLLRRDFVLDAVVTLVDAAHGMATLEAQEEARRQVAVADRLVLTKTDVAPDTAALESRLRALNPVAPILRNDAPAEAIFAPGDPGRNLPWSAEEAHHHHHHDPNRHGSDIRALCLRFSQPLRWEGLASWLEMMAMTQGERMLRLKAVLNLEGEEAPVALHGVRHLFDAPRRLPAWPEGDDRSSRLVLILRGLDPEVAEAGLRAFLEAA</sequence>
<dbReference type="Gene3D" id="3.40.50.300">
    <property type="entry name" value="P-loop containing nucleotide triphosphate hydrolases"/>
    <property type="match status" value="1"/>
</dbReference>
<dbReference type="CDD" id="cd03112">
    <property type="entry name" value="CobW-like"/>
    <property type="match status" value="1"/>
</dbReference>
<evidence type="ECO:0000256" key="2">
    <source>
        <dbReference type="ARBA" id="ARBA00022801"/>
    </source>
</evidence>
<keyword evidence="10" id="KW-1185">Reference proteome</keyword>
<dbReference type="Gene3D" id="3.30.1220.10">
    <property type="entry name" value="CobW-like, C-terminal domain"/>
    <property type="match status" value="1"/>
</dbReference>
<dbReference type="SUPFAM" id="SSF52540">
    <property type="entry name" value="P-loop containing nucleoside triphosphate hydrolases"/>
    <property type="match status" value="1"/>
</dbReference>
<comment type="function">
    <text evidence="5">Zinc chaperone that directly transfers zinc cofactor to target proteins, thereby activating them. Zinc is transferred from the CXCC motif in the GTPase domain to the zinc binding site in target proteins in a process requiring GTP hydrolysis.</text>
</comment>